<evidence type="ECO:0000256" key="2">
    <source>
        <dbReference type="ARBA" id="ARBA00022525"/>
    </source>
</evidence>
<comment type="caution">
    <text evidence="5">The sequence shown here is derived from an EMBL/GenBank/DDBJ whole genome shotgun (WGS) entry which is preliminary data.</text>
</comment>
<dbReference type="PANTHER" id="PTHR39957:SF1">
    <property type="entry name" value="AT09846P1-RELATED"/>
    <property type="match status" value="1"/>
</dbReference>
<evidence type="ECO:0000259" key="4">
    <source>
        <dbReference type="SMART" id="SM01318"/>
    </source>
</evidence>
<protein>
    <recommendedName>
        <fullName evidence="4">Single domain-containing protein</fullName>
    </recommendedName>
</protein>
<evidence type="ECO:0000313" key="5">
    <source>
        <dbReference type="EMBL" id="KAH8387236.1"/>
    </source>
</evidence>
<gene>
    <name evidence="5" type="ORF">KR093_005693</name>
</gene>
<keyword evidence="3" id="KW-0472">Membrane</keyword>
<keyword evidence="2" id="KW-0964">Secreted</keyword>
<reference evidence="5" key="1">
    <citation type="journal article" date="2021" name="Mol. Ecol. Resour.">
        <title>Phylogenomic analyses of the genus Drosophila reveals genomic signals of climate adaptation.</title>
        <authorList>
            <person name="Li F."/>
            <person name="Rane R.V."/>
            <person name="Luria V."/>
            <person name="Xiong Z."/>
            <person name="Chen J."/>
            <person name="Li Z."/>
            <person name="Catullo R.A."/>
            <person name="Griffin P.C."/>
            <person name="Schiffer M."/>
            <person name="Pearce S."/>
            <person name="Lee S.F."/>
            <person name="McElroy K."/>
            <person name="Stocker A."/>
            <person name="Shirriffs J."/>
            <person name="Cockerell F."/>
            <person name="Coppin C."/>
            <person name="Sgro C.M."/>
            <person name="Karger A."/>
            <person name="Cain J.W."/>
            <person name="Weber J.A."/>
            <person name="Santpere G."/>
            <person name="Kirschner M.W."/>
            <person name="Hoffmann A.A."/>
            <person name="Oakeshott J.G."/>
            <person name="Zhang G."/>
        </authorList>
    </citation>
    <scope>NUCLEOTIDE SEQUENCE</scope>
    <source>
        <strain evidence="5">BGI-SZ-2011g</strain>
    </source>
</reference>
<comment type="subcellular location">
    <subcellularLocation>
        <location evidence="1">Secreted</location>
    </subcellularLocation>
</comment>
<feature type="non-terminal residue" evidence="5">
    <location>
        <position position="1"/>
    </location>
</feature>
<keyword evidence="3" id="KW-0812">Transmembrane</keyword>
<dbReference type="Proteomes" id="UP001200034">
    <property type="component" value="Unassembled WGS sequence"/>
</dbReference>
<dbReference type="PANTHER" id="PTHR39957">
    <property type="entry name" value="AT09846P1-RELATED"/>
    <property type="match status" value="1"/>
</dbReference>
<sequence length="138" mass="15162">FEHERVTMLKERSGSSAASLIFGGVGLCLLLQLLQLTEVSGYRALIPLDPANPGKCIYRSEVLQLGVNNGIPPCQRLTCHEDGSILIEGCGKLRIDKCNHGERINPSKPFPECCQLRYKCKQANGVPYYIERDAAEGA</sequence>
<dbReference type="InterPro" id="IPR053308">
    <property type="entry name" value="Vago-like"/>
</dbReference>
<dbReference type="InterPro" id="IPR029277">
    <property type="entry name" value="SVWC_dom"/>
</dbReference>
<accession>A0AAD4PQ24</accession>
<dbReference type="AlphaFoldDB" id="A0AAD4PQ24"/>
<dbReference type="SMART" id="SM01318">
    <property type="entry name" value="SVWC"/>
    <property type="match status" value="1"/>
</dbReference>
<dbReference type="GO" id="GO:0005576">
    <property type="term" value="C:extracellular region"/>
    <property type="evidence" value="ECO:0007669"/>
    <property type="project" value="UniProtKB-SubCell"/>
</dbReference>
<feature type="transmembrane region" description="Helical" evidence="3">
    <location>
        <begin position="16"/>
        <end position="34"/>
    </location>
</feature>
<feature type="domain" description="Single" evidence="4">
    <location>
        <begin position="56"/>
        <end position="120"/>
    </location>
</feature>
<evidence type="ECO:0000256" key="1">
    <source>
        <dbReference type="ARBA" id="ARBA00004613"/>
    </source>
</evidence>
<dbReference type="EMBL" id="JAJJHW010000095">
    <property type="protein sequence ID" value="KAH8387236.1"/>
    <property type="molecule type" value="Genomic_DNA"/>
</dbReference>
<organism evidence="5 6">
    <name type="scientific">Drosophila rubida</name>
    <dbReference type="NCBI Taxonomy" id="30044"/>
    <lineage>
        <taxon>Eukaryota</taxon>
        <taxon>Metazoa</taxon>
        <taxon>Ecdysozoa</taxon>
        <taxon>Arthropoda</taxon>
        <taxon>Hexapoda</taxon>
        <taxon>Insecta</taxon>
        <taxon>Pterygota</taxon>
        <taxon>Neoptera</taxon>
        <taxon>Endopterygota</taxon>
        <taxon>Diptera</taxon>
        <taxon>Brachycera</taxon>
        <taxon>Muscomorpha</taxon>
        <taxon>Ephydroidea</taxon>
        <taxon>Drosophilidae</taxon>
        <taxon>Drosophila</taxon>
    </lineage>
</organism>
<evidence type="ECO:0000256" key="3">
    <source>
        <dbReference type="SAM" id="Phobius"/>
    </source>
</evidence>
<proteinExistence type="predicted"/>
<dbReference type="Pfam" id="PF15430">
    <property type="entry name" value="SVWC"/>
    <property type="match status" value="1"/>
</dbReference>
<keyword evidence="3" id="KW-1133">Transmembrane helix</keyword>
<keyword evidence="6" id="KW-1185">Reference proteome</keyword>
<name>A0AAD4PQ24_9MUSC</name>
<evidence type="ECO:0000313" key="6">
    <source>
        <dbReference type="Proteomes" id="UP001200034"/>
    </source>
</evidence>